<evidence type="ECO:0000256" key="2">
    <source>
        <dbReference type="ARBA" id="ARBA00022475"/>
    </source>
</evidence>
<accession>A0A096BCM1</accession>
<proteinExistence type="inferred from homology"/>
<comment type="catalytic activity">
    <reaction evidence="6">
        <text>L-lysyl-tRNA(Lys) + a 1,2-diacyl-sn-glycero-3-phospho-(1'-sn-glycerol) = a 1,2-diacyl-sn-glycero-3-phospho-1'-(3'-O-L-lysyl)-sn-glycerol + tRNA(Lys)</text>
        <dbReference type="Rhea" id="RHEA:10668"/>
        <dbReference type="Rhea" id="RHEA-COMP:9696"/>
        <dbReference type="Rhea" id="RHEA-COMP:9697"/>
        <dbReference type="ChEBI" id="CHEBI:64716"/>
        <dbReference type="ChEBI" id="CHEBI:75792"/>
        <dbReference type="ChEBI" id="CHEBI:78442"/>
        <dbReference type="ChEBI" id="CHEBI:78529"/>
        <dbReference type="EC" id="2.3.2.3"/>
    </reaction>
</comment>
<protein>
    <recommendedName>
        <fullName evidence="6">Phosphatidylglycerol lysyltransferase</fullName>
        <ecNumber evidence="6">2.3.2.3</ecNumber>
    </recommendedName>
    <alternativeName>
        <fullName evidence="6">Lysylphosphatidylglycerol synthase</fullName>
    </alternativeName>
</protein>
<dbReference type="AlphaFoldDB" id="A0A096BCM1"/>
<keyword evidence="4 6" id="KW-1133">Transmembrane helix</keyword>
<evidence type="ECO:0000256" key="3">
    <source>
        <dbReference type="ARBA" id="ARBA00022692"/>
    </source>
</evidence>
<dbReference type="EC" id="2.3.2.3" evidence="6"/>
<keyword evidence="8" id="KW-1185">Reference proteome</keyword>
<evidence type="ECO:0000256" key="5">
    <source>
        <dbReference type="ARBA" id="ARBA00023136"/>
    </source>
</evidence>
<feature type="transmembrane region" description="Helical" evidence="6">
    <location>
        <begin position="127"/>
        <end position="148"/>
    </location>
</feature>
<dbReference type="Pfam" id="PF03706">
    <property type="entry name" value="LPG_synthase_TM"/>
    <property type="match status" value="1"/>
</dbReference>
<dbReference type="HOGENOM" id="CLU_798743_0_0_9"/>
<evidence type="ECO:0000256" key="1">
    <source>
        <dbReference type="ARBA" id="ARBA00004651"/>
    </source>
</evidence>
<sequence length="347" mass="37645">MFPTEKKNKKALFNRIFSIAGLSIGGAILAGLIVYVARTMDVRALLASIQPLWLLGAALCVPLSESVDALIFYGMGRSAGCPVKLAGCFDAAYIGEFYYKLGPAGAPVQLKLMYDAGMSATYTASIYTWKAVANTMVYTGYAVAALAYELFWRREGLGPAVAGAGALIALYVFLCGLALFTAVRPEPIQRLIRRILTFLARHWKVMAREGMVDKGMEKVDEFCAQLRALKGNRRMLAGLFAGMFVELTALFAIPFFLYRGLGLTGGSFWELVLVQCLVLVLSRIIMLPGNAGGAEGSFYLFMGPLFGRHLAVGLVLWRFAAFLEVLLLGGAWSVLRFAQRSAAGHGT</sequence>
<comment type="similarity">
    <text evidence="6">Belongs to the LPG synthase family.</text>
</comment>
<keyword evidence="6" id="KW-0046">Antibiotic resistance</keyword>
<organism evidence="7 8">
    <name type="scientific">Flavonifractor plautii 1_3_50AFAA</name>
    <dbReference type="NCBI Taxonomy" id="742738"/>
    <lineage>
        <taxon>Bacteria</taxon>
        <taxon>Bacillati</taxon>
        <taxon>Bacillota</taxon>
        <taxon>Clostridia</taxon>
        <taxon>Eubacteriales</taxon>
        <taxon>Oscillospiraceae</taxon>
        <taxon>Flavonifractor</taxon>
    </lineage>
</organism>
<name>A0A096BCM1_FLAPL</name>
<feature type="transmembrane region" description="Helical" evidence="6">
    <location>
        <begin position="235"/>
        <end position="256"/>
    </location>
</feature>
<dbReference type="eggNOG" id="COG0392">
    <property type="taxonomic scope" value="Bacteria"/>
</dbReference>
<keyword evidence="6" id="KW-0808">Transferase</keyword>
<keyword evidence="6" id="KW-0443">Lipid metabolism</keyword>
<evidence type="ECO:0000256" key="6">
    <source>
        <dbReference type="RuleBase" id="RU363042"/>
    </source>
</evidence>
<keyword evidence="3 6" id="KW-0812">Transmembrane</keyword>
<feature type="transmembrane region" description="Helical" evidence="6">
    <location>
        <begin position="12"/>
        <end position="37"/>
    </location>
</feature>
<dbReference type="GO" id="GO:0050071">
    <property type="term" value="F:phosphatidylglycerol lysyltransferase activity"/>
    <property type="evidence" value="ECO:0007669"/>
    <property type="project" value="UniProtKB-EC"/>
</dbReference>
<gene>
    <name evidence="6" type="primary">mprF</name>
    <name evidence="7" type="ORF">HMPREF9460_00379</name>
</gene>
<comment type="function">
    <text evidence="6">Catalyzes the transfer of a lysyl group from L-lysyl-tRNA(Lys) to membrane-bound phosphatidylglycerol (PG), which produces lysylphosphatidylglycerol (LPG), a major component of the bacterial membrane with a positive net charge. LPG synthesis contributes to bacterial virulence as it is involved in the resistance mechanism against cationic antimicrobial peptides (CAMP) produces by the host's immune system (defensins, cathelicidins) and by the competing microorganisms.</text>
</comment>
<dbReference type="EMBL" id="ADLO01000012">
    <property type="protein sequence ID" value="KGF57168.1"/>
    <property type="molecule type" value="Genomic_DNA"/>
</dbReference>
<dbReference type="GO" id="GO:0006629">
    <property type="term" value="P:lipid metabolic process"/>
    <property type="evidence" value="ECO:0007669"/>
    <property type="project" value="UniProtKB-KW"/>
</dbReference>
<evidence type="ECO:0000313" key="8">
    <source>
        <dbReference type="Proteomes" id="UP000029585"/>
    </source>
</evidence>
<dbReference type="Proteomes" id="UP000029585">
    <property type="component" value="Unassembled WGS sequence"/>
</dbReference>
<dbReference type="GO" id="GO:0046677">
    <property type="term" value="P:response to antibiotic"/>
    <property type="evidence" value="ECO:0007669"/>
    <property type="project" value="UniProtKB-KW"/>
</dbReference>
<comment type="caution">
    <text evidence="7">The sequence shown here is derived from an EMBL/GenBank/DDBJ whole genome shotgun (WGS) entry which is preliminary data.</text>
</comment>
<dbReference type="GeneID" id="63971761"/>
<feature type="transmembrane region" description="Helical" evidence="6">
    <location>
        <begin position="160"/>
        <end position="183"/>
    </location>
</feature>
<feature type="transmembrane region" description="Helical" evidence="6">
    <location>
        <begin position="268"/>
        <end position="286"/>
    </location>
</feature>
<keyword evidence="5 6" id="KW-0472">Membrane</keyword>
<dbReference type="PANTHER" id="PTHR37693:SF1">
    <property type="entry name" value="INTEGRAL MEMBRANE PROTEIN"/>
    <property type="match status" value="1"/>
</dbReference>
<reference evidence="7 8" key="1">
    <citation type="submission" date="2011-08" db="EMBL/GenBank/DDBJ databases">
        <title>The Genome Sequence of Clostridium orbiscindens 1_3_50AFAA.</title>
        <authorList>
            <consortium name="The Broad Institute Genome Sequencing Platform"/>
            <person name="Earl A."/>
            <person name="Ward D."/>
            <person name="Feldgarden M."/>
            <person name="Gevers D."/>
            <person name="Daigneault M."/>
            <person name="Strauss J."/>
            <person name="Allen-Vercoe E."/>
            <person name="Young S.K."/>
            <person name="Zeng Q."/>
            <person name="Gargeya S."/>
            <person name="Fitzgerald M."/>
            <person name="Haas B."/>
            <person name="Abouelleil A."/>
            <person name="Alvarado L."/>
            <person name="Arachchi H.M."/>
            <person name="Berlin A."/>
            <person name="Brown A."/>
            <person name="Chapman S.B."/>
            <person name="Chen Z."/>
            <person name="Dunbar C."/>
            <person name="Freedman E."/>
            <person name="Gearin G."/>
            <person name="Gellesch M."/>
            <person name="Goldberg J."/>
            <person name="Griggs A."/>
            <person name="Gujja S."/>
            <person name="Heiman D."/>
            <person name="Howarth C."/>
            <person name="Larson L."/>
            <person name="Lui A."/>
            <person name="MacDonald P.J.P."/>
            <person name="Montmayeur A."/>
            <person name="Murphy C."/>
            <person name="Neiman D."/>
            <person name="Pearson M."/>
            <person name="Priest M."/>
            <person name="Roberts A."/>
            <person name="Saif S."/>
            <person name="Shea T."/>
            <person name="Shenoy N."/>
            <person name="Sisk P."/>
            <person name="Stolte C."/>
            <person name="Sykes S."/>
            <person name="Wortman J."/>
            <person name="Nusbaum C."/>
            <person name="Birren B."/>
        </authorList>
    </citation>
    <scope>NUCLEOTIDE SEQUENCE [LARGE SCALE GENOMIC DNA]</scope>
    <source>
        <strain evidence="7 8">1_3_50AFAA</strain>
    </source>
</reference>
<evidence type="ECO:0000256" key="4">
    <source>
        <dbReference type="ARBA" id="ARBA00022989"/>
    </source>
</evidence>
<dbReference type="PANTHER" id="PTHR37693">
    <property type="entry name" value="PHOSPHATIDYLGLYCEROL LYSYLTRANSFERASE"/>
    <property type="match status" value="1"/>
</dbReference>
<evidence type="ECO:0000313" key="7">
    <source>
        <dbReference type="EMBL" id="KGF57168.1"/>
    </source>
</evidence>
<keyword evidence="2" id="KW-1003">Cell membrane</keyword>
<dbReference type="PATRIC" id="fig|742738.3.peg.397"/>
<dbReference type="InterPro" id="IPR022791">
    <property type="entry name" value="L-PG_synthase/AglD"/>
</dbReference>
<dbReference type="GO" id="GO:0005886">
    <property type="term" value="C:plasma membrane"/>
    <property type="evidence" value="ECO:0007669"/>
    <property type="project" value="UniProtKB-SubCell"/>
</dbReference>
<comment type="subcellular location">
    <subcellularLocation>
        <location evidence="1 6">Cell membrane</location>
        <topology evidence="1 6">Multi-pass membrane protein</topology>
    </subcellularLocation>
</comment>
<dbReference type="RefSeq" id="WP_007491055.1">
    <property type="nucleotide sequence ID" value="NZ_KN174161.1"/>
</dbReference>